<protein>
    <submittedName>
        <fullName evidence="1">Phosphoglucomutase-3</fullName>
    </submittedName>
</protein>
<sequence>SPAIFIDGTFSHCAKYFVQMFTIHILKNGHYVPLIFSLLPDKKSSTYMLMFNLLKKKCEESALTFEPSRVVADFEEGIHLTQAWWRRIQAVGLQRDYKIEGEIRDWLRLTFGLPFLNPNEVEDSFVKDLMSTMPIDARVTRYSDYLTDNYISHDSTFPPNLWACAEIASERTTNGCESFHSKFNRNFTTAHPNLYVFVEVLKNMQIDTQSIINGLDTENKIANGKFKKAKMYIGQALELYAAGKIGRRNFLRCVSRHYTM</sequence>
<proteinExistence type="predicted"/>
<accession>A0A0A9XJK5</accession>
<dbReference type="EMBL" id="GBHO01023480">
    <property type="protein sequence ID" value="JAG20124.1"/>
    <property type="molecule type" value="Transcribed_RNA"/>
</dbReference>
<dbReference type="AlphaFoldDB" id="A0A0A9XJK5"/>
<organism evidence="1">
    <name type="scientific">Lygus hesperus</name>
    <name type="common">Western plant bug</name>
    <dbReference type="NCBI Taxonomy" id="30085"/>
    <lineage>
        <taxon>Eukaryota</taxon>
        <taxon>Metazoa</taxon>
        <taxon>Ecdysozoa</taxon>
        <taxon>Arthropoda</taxon>
        <taxon>Hexapoda</taxon>
        <taxon>Insecta</taxon>
        <taxon>Pterygota</taxon>
        <taxon>Neoptera</taxon>
        <taxon>Paraneoptera</taxon>
        <taxon>Hemiptera</taxon>
        <taxon>Heteroptera</taxon>
        <taxon>Panheteroptera</taxon>
        <taxon>Cimicomorpha</taxon>
        <taxon>Miridae</taxon>
        <taxon>Mirini</taxon>
        <taxon>Lygus</taxon>
    </lineage>
</organism>
<reference evidence="1" key="2">
    <citation type="submission" date="2014-07" db="EMBL/GenBank/DDBJ databases">
        <authorList>
            <person name="Hull J."/>
        </authorList>
    </citation>
    <scope>NUCLEOTIDE SEQUENCE</scope>
</reference>
<name>A0A0A9XJK5_LYGHE</name>
<reference evidence="1" key="1">
    <citation type="journal article" date="2014" name="PLoS ONE">
        <title>Transcriptome-Based Identification of ABC Transporters in the Western Tarnished Plant Bug Lygus hesperus.</title>
        <authorList>
            <person name="Hull J.J."/>
            <person name="Chaney K."/>
            <person name="Geib S.M."/>
            <person name="Fabrick J.A."/>
            <person name="Brent C.S."/>
            <person name="Walsh D."/>
            <person name="Lavine L.C."/>
        </authorList>
    </citation>
    <scope>NUCLEOTIDE SEQUENCE</scope>
</reference>
<gene>
    <name evidence="1" type="primary">PGM3_4</name>
    <name evidence="1" type="ORF">CM83_9285</name>
</gene>
<evidence type="ECO:0000313" key="1">
    <source>
        <dbReference type="EMBL" id="JAG20124.1"/>
    </source>
</evidence>
<feature type="non-terminal residue" evidence="1">
    <location>
        <position position="1"/>
    </location>
</feature>